<keyword evidence="2" id="KW-1185">Reference proteome</keyword>
<evidence type="ECO:0000313" key="1">
    <source>
        <dbReference type="EMBL" id="KAI5074112.1"/>
    </source>
</evidence>
<dbReference type="AlphaFoldDB" id="A0A9D4UVA6"/>
<dbReference type="Proteomes" id="UP000886520">
    <property type="component" value="Chromosome 10"/>
</dbReference>
<evidence type="ECO:0000313" key="2">
    <source>
        <dbReference type="Proteomes" id="UP000886520"/>
    </source>
</evidence>
<gene>
    <name evidence="1" type="ORF">GOP47_0010073</name>
</gene>
<protein>
    <submittedName>
        <fullName evidence="1">Uncharacterized protein</fullName>
    </submittedName>
</protein>
<accession>A0A9D4UVA6</accession>
<proteinExistence type="predicted"/>
<organism evidence="1 2">
    <name type="scientific">Adiantum capillus-veneris</name>
    <name type="common">Maidenhair fern</name>
    <dbReference type="NCBI Taxonomy" id="13818"/>
    <lineage>
        <taxon>Eukaryota</taxon>
        <taxon>Viridiplantae</taxon>
        <taxon>Streptophyta</taxon>
        <taxon>Embryophyta</taxon>
        <taxon>Tracheophyta</taxon>
        <taxon>Polypodiopsida</taxon>
        <taxon>Polypodiidae</taxon>
        <taxon>Polypodiales</taxon>
        <taxon>Pteridineae</taxon>
        <taxon>Pteridaceae</taxon>
        <taxon>Vittarioideae</taxon>
        <taxon>Adiantum</taxon>
    </lineage>
</organism>
<name>A0A9D4UVA6_ADICA</name>
<comment type="caution">
    <text evidence="1">The sequence shown here is derived from an EMBL/GenBank/DDBJ whole genome shotgun (WGS) entry which is preliminary data.</text>
</comment>
<reference evidence="1" key="1">
    <citation type="submission" date="2021-01" db="EMBL/GenBank/DDBJ databases">
        <title>Adiantum capillus-veneris genome.</title>
        <authorList>
            <person name="Fang Y."/>
            <person name="Liao Q."/>
        </authorList>
    </citation>
    <scope>NUCLEOTIDE SEQUENCE</scope>
    <source>
        <strain evidence="1">H3</strain>
        <tissue evidence="1">Leaf</tissue>
    </source>
</reference>
<dbReference type="EMBL" id="JABFUD020000010">
    <property type="protein sequence ID" value="KAI5074112.1"/>
    <property type="molecule type" value="Genomic_DNA"/>
</dbReference>
<sequence length="229" mass="23777">MALRPSHLVHSVLRFCRSSQQQVDRGIRKHEAAPPASALLSSSTISCHRPSLSSSAASTLQESRRQASSYCPSPGILHSQSTGVKQSAALQQTSGSLGVSQLQCAQSRKGFGYSALDSWIAHDCSGIRVLLDQQQQVCRASAYGTRLLISSTKGCAKHFEKSLGAPLANSIVVSSTNSFAASSPPLSSSPSPPSGVLSGSSLSSAKALTPTSISFSNQDGCLATIVCGR</sequence>